<accession>A0A2Z5ZEC5</accession>
<proteinExistence type="predicted"/>
<name>A0A2Z5ZEC5_9PROT</name>
<dbReference type="KEGG" id="aot:AcetOri_orf01031"/>
<dbReference type="Proteomes" id="UP000270034">
    <property type="component" value="Chromosome"/>
</dbReference>
<evidence type="ECO:0000313" key="1">
    <source>
        <dbReference type="EMBL" id="BBC79062.1"/>
    </source>
</evidence>
<dbReference type="EMBL" id="AP018515">
    <property type="protein sequence ID" value="BBC79062.1"/>
    <property type="molecule type" value="Genomic_DNA"/>
</dbReference>
<protein>
    <submittedName>
        <fullName evidence="1">Peroxisomal NADH pyrophosphatase NUDT12</fullName>
    </submittedName>
</protein>
<organism evidence="1 2">
    <name type="scientific">Acetobacter orientalis</name>
    <dbReference type="NCBI Taxonomy" id="146474"/>
    <lineage>
        <taxon>Bacteria</taxon>
        <taxon>Pseudomonadati</taxon>
        <taxon>Pseudomonadota</taxon>
        <taxon>Alphaproteobacteria</taxon>
        <taxon>Acetobacterales</taxon>
        <taxon>Acetobacteraceae</taxon>
        <taxon>Acetobacter</taxon>
    </lineage>
</organism>
<evidence type="ECO:0000313" key="2">
    <source>
        <dbReference type="Proteomes" id="UP000270034"/>
    </source>
</evidence>
<reference evidence="1 2" key="1">
    <citation type="submission" date="2018-02" db="EMBL/GenBank/DDBJ databases">
        <title>Acetobacter orientalis genome.</title>
        <authorList>
            <person name="Nakashima N."/>
            <person name="Tamura T."/>
        </authorList>
    </citation>
    <scope>NUCLEOTIDE SEQUENCE [LARGE SCALE GENOMIC DNA]</scope>
    <source>
        <strain evidence="1 2">FAN1</strain>
    </source>
</reference>
<dbReference type="AlphaFoldDB" id="A0A2Z5ZEC5"/>
<gene>
    <name evidence="1" type="ORF">AcetOrient_orf01031</name>
</gene>
<sequence length="58" mass="6457">MTSFKDDPGRDTQFVACPLARRGANKASASTCRYESPFLNRHQKTKPAEGCPLLAFLR</sequence>